<dbReference type="InterPro" id="IPR015797">
    <property type="entry name" value="NUDIX_hydrolase-like_dom_sf"/>
</dbReference>
<gene>
    <name evidence="13" type="primary">Acey_s0059.g2978</name>
    <name evidence="13" type="synonym">Acey-dcap-2</name>
    <name evidence="13" type="ORF">Y032_0059g2978</name>
</gene>
<dbReference type="PROSITE" id="PS00893">
    <property type="entry name" value="NUDIX_BOX"/>
    <property type="match status" value="1"/>
</dbReference>
<dbReference type="FunFam" id="3.90.79.10:FF:000003">
    <property type="entry name" value="M7GpppN-mRNA hydrolase isoform 2"/>
    <property type="match status" value="1"/>
</dbReference>
<evidence type="ECO:0000313" key="13">
    <source>
        <dbReference type="EMBL" id="EYC09647.1"/>
    </source>
</evidence>
<keyword evidence="5" id="KW-0479">Metal-binding</keyword>
<dbReference type="Pfam" id="PF05026">
    <property type="entry name" value="DCP2"/>
    <property type="match status" value="1"/>
</dbReference>
<name>A0A016U489_9BILA</name>
<keyword evidence="7" id="KW-0694">RNA-binding</keyword>
<comment type="similarity">
    <text evidence="3">Belongs to the Nudix hydrolase family. DCP2 subfamily.</text>
</comment>
<feature type="compositionally biased region" description="Basic and acidic residues" evidence="11">
    <location>
        <begin position="485"/>
        <end position="495"/>
    </location>
</feature>
<evidence type="ECO:0000256" key="8">
    <source>
        <dbReference type="ARBA" id="ARBA00023211"/>
    </source>
</evidence>
<comment type="cofactor">
    <cofactor evidence="1">
        <name>Mn(2+)</name>
        <dbReference type="ChEBI" id="CHEBI:29035"/>
    </cofactor>
</comment>
<organism evidence="13 14">
    <name type="scientific">Ancylostoma ceylanicum</name>
    <dbReference type="NCBI Taxonomy" id="53326"/>
    <lineage>
        <taxon>Eukaryota</taxon>
        <taxon>Metazoa</taxon>
        <taxon>Ecdysozoa</taxon>
        <taxon>Nematoda</taxon>
        <taxon>Chromadorea</taxon>
        <taxon>Rhabditida</taxon>
        <taxon>Rhabditina</taxon>
        <taxon>Rhabditomorpha</taxon>
        <taxon>Strongyloidea</taxon>
        <taxon>Ancylostomatidae</taxon>
        <taxon>Ancylostomatinae</taxon>
        <taxon>Ancylostoma</taxon>
    </lineage>
</organism>
<dbReference type="GO" id="GO:0140933">
    <property type="term" value="F:5'-(N(7)-methylguanosine 5'-triphospho)-[mRNA] hydrolase activity"/>
    <property type="evidence" value="ECO:0007669"/>
    <property type="project" value="UniProtKB-EC"/>
</dbReference>
<dbReference type="PANTHER" id="PTHR23114">
    <property type="entry name" value="M7GPPPN-MRNA HYDROLASE"/>
    <property type="match status" value="1"/>
</dbReference>
<dbReference type="Gene3D" id="1.10.10.1050">
    <property type="entry name" value="Dcp2, box A domain"/>
    <property type="match status" value="1"/>
</dbReference>
<dbReference type="OrthoDB" id="18996at2759"/>
<evidence type="ECO:0000256" key="11">
    <source>
        <dbReference type="SAM" id="MobiDB-lite"/>
    </source>
</evidence>
<evidence type="ECO:0000256" key="9">
    <source>
        <dbReference type="ARBA" id="ARBA00047661"/>
    </source>
</evidence>
<evidence type="ECO:0000256" key="10">
    <source>
        <dbReference type="ARBA" id="ARBA00078183"/>
    </source>
</evidence>
<dbReference type="Pfam" id="PF00293">
    <property type="entry name" value="NUDIX"/>
    <property type="match status" value="1"/>
</dbReference>
<evidence type="ECO:0000313" key="14">
    <source>
        <dbReference type="Proteomes" id="UP000024635"/>
    </source>
</evidence>
<dbReference type="InterPro" id="IPR007722">
    <property type="entry name" value="DCP2_BoxA"/>
</dbReference>
<keyword evidence="14" id="KW-1185">Reference proteome</keyword>
<dbReference type="SUPFAM" id="SSF140586">
    <property type="entry name" value="Dcp2 domain-like"/>
    <property type="match status" value="1"/>
</dbReference>
<dbReference type="EMBL" id="JARK01001395">
    <property type="protein sequence ID" value="EYC09647.1"/>
    <property type="molecule type" value="Genomic_DNA"/>
</dbReference>
<feature type="domain" description="Nudix hydrolase" evidence="12">
    <location>
        <begin position="328"/>
        <end position="459"/>
    </location>
</feature>
<dbReference type="Proteomes" id="UP000024635">
    <property type="component" value="Unassembled WGS sequence"/>
</dbReference>
<dbReference type="SMART" id="SM01125">
    <property type="entry name" value="DCP2"/>
    <property type="match status" value="1"/>
</dbReference>
<dbReference type="GO" id="GO:0003723">
    <property type="term" value="F:RNA binding"/>
    <property type="evidence" value="ECO:0007669"/>
    <property type="project" value="UniProtKB-KW"/>
</dbReference>
<dbReference type="GO" id="GO:0000932">
    <property type="term" value="C:P-body"/>
    <property type="evidence" value="ECO:0007669"/>
    <property type="project" value="TreeGrafter"/>
</dbReference>
<evidence type="ECO:0000256" key="2">
    <source>
        <dbReference type="ARBA" id="ARBA00004496"/>
    </source>
</evidence>
<feature type="region of interest" description="Disordered" evidence="11">
    <location>
        <begin position="180"/>
        <end position="209"/>
    </location>
</feature>
<keyword evidence="4" id="KW-0963">Cytoplasm</keyword>
<dbReference type="Gene3D" id="3.90.79.10">
    <property type="entry name" value="Nucleoside Triphosphate Pyrophosphohydrolase"/>
    <property type="match status" value="1"/>
</dbReference>
<sequence length="799" mass="88768">MFQDCVYSFLTLSHFAETQGLFVLRRFASPATSTHDAILHMEYCCNLTSYFNVVAHVRHAIIHLYFTVKKINMENTGTSTNKKRHPRRRVADSISKSPAPSPAHPKEESPATKLLAALSKAQGKSAPDPLPSSKKHATYGQKSKTEPIAPRQKLEPRKKSSGSQNQNVPMLVASADESMNSAGLRTNRHQGGTVEEVGPSTSNARRMRDSSYSQANPIAETYSLWSVSPTKTTQSAPRIPHEVLQDLTFRFLANIPDEEKSDKVRMCFQVELAHWFYVDFYCKQEARKDCAQMGMREFARQIFKHCDELAPYAAHVDQVIDEWRWYKSTVPTYGAILLDESLNHVLLVQGFYASKNSWGFPKGKVNEGEEPRCCAIREVFEETGFNFGDHRPHGGEKKLQKFINETMVRLYIVPDVPTDFPFAPQTRNEIRKIQWFNVWDLPTDRNDQFHRLGILSNHNFYTVMPFVQDLQKYIVKEQERRAVAAAERQRLREPKPNSLSSFGDSHTKDISAVMDALFSASVFPNSQGGTAAYDTRRHTTANIPPIPSLAEAISSGPSNVPSLASQMTTFSPRETLLDRNNPRFAAASSNAVQNPPHTSHFRPLDQSPLGKSVLNVLAGSGGKVPRGSTDKAAPQIAHPIAIPAQQAPPPFVNRPVYVAPKEKPARISLSETSAFTAFKSPSMSSSIDIAAGATEKIEMELHKLLCGSSDISDSTGGTHAIDEKTPTGFLDSFSPDTDLGSEFAYLSNLPCESNHTGVGYVLPYARADGFIVQLCDAWKDFKLDRNAIFVGLPGFETAR</sequence>
<dbReference type="AlphaFoldDB" id="A0A016U489"/>
<evidence type="ECO:0000256" key="4">
    <source>
        <dbReference type="ARBA" id="ARBA00022490"/>
    </source>
</evidence>
<comment type="catalytic activity">
    <reaction evidence="9">
        <text>a 5'-end (N(7)-methyl 5'-triphosphoguanosine)-ribonucleoside in mRNA + H2O = N(7)-methyl-GDP + a 5'-end phospho-ribonucleoside in mRNA + 2 H(+)</text>
        <dbReference type="Rhea" id="RHEA:67484"/>
        <dbReference type="Rhea" id="RHEA-COMP:15692"/>
        <dbReference type="Rhea" id="RHEA-COMP:17167"/>
        <dbReference type="ChEBI" id="CHEBI:15377"/>
        <dbReference type="ChEBI" id="CHEBI:15378"/>
        <dbReference type="ChEBI" id="CHEBI:63714"/>
        <dbReference type="ChEBI" id="CHEBI:138282"/>
        <dbReference type="ChEBI" id="CHEBI:156461"/>
        <dbReference type="EC" id="3.6.1.62"/>
    </reaction>
    <physiologicalReaction direction="left-to-right" evidence="9">
        <dbReference type="Rhea" id="RHEA:67485"/>
    </physiologicalReaction>
</comment>
<dbReference type="InterPro" id="IPR020084">
    <property type="entry name" value="NUDIX_hydrolase_CS"/>
</dbReference>
<comment type="caution">
    <text evidence="13">The sequence shown here is derived from an EMBL/GenBank/DDBJ whole genome shotgun (WGS) entry which is preliminary data.</text>
</comment>
<accession>A0A016U489</accession>
<reference evidence="14" key="1">
    <citation type="journal article" date="2015" name="Nat. Genet.">
        <title>The genome and transcriptome of the zoonotic hookworm Ancylostoma ceylanicum identify infection-specific gene families.</title>
        <authorList>
            <person name="Schwarz E.M."/>
            <person name="Hu Y."/>
            <person name="Antoshechkin I."/>
            <person name="Miller M.M."/>
            <person name="Sternberg P.W."/>
            <person name="Aroian R.V."/>
        </authorList>
    </citation>
    <scope>NUCLEOTIDE SEQUENCE</scope>
    <source>
        <strain evidence="14">HY135</strain>
    </source>
</reference>
<evidence type="ECO:0000256" key="1">
    <source>
        <dbReference type="ARBA" id="ARBA00001936"/>
    </source>
</evidence>
<dbReference type="PROSITE" id="PS51462">
    <property type="entry name" value="NUDIX"/>
    <property type="match status" value="1"/>
</dbReference>
<feature type="region of interest" description="Disordered" evidence="11">
    <location>
        <begin position="485"/>
        <end position="504"/>
    </location>
</feature>
<evidence type="ECO:0000256" key="5">
    <source>
        <dbReference type="ARBA" id="ARBA00022723"/>
    </source>
</evidence>
<evidence type="ECO:0000256" key="6">
    <source>
        <dbReference type="ARBA" id="ARBA00022801"/>
    </source>
</evidence>
<dbReference type="SUPFAM" id="SSF55811">
    <property type="entry name" value="Nudix"/>
    <property type="match status" value="1"/>
</dbReference>
<feature type="region of interest" description="Disordered" evidence="11">
    <location>
        <begin position="76"/>
        <end position="167"/>
    </location>
</feature>
<dbReference type="GO" id="GO:0000290">
    <property type="term" value="P:deadenylation-dependent decapping of nuclear-transcribed mRNA"/>
    <property type="evidence" value="ECO:0007669"/>
    <property type="project" value="InterPro"/>
</dbReference>
<dbReference type="STRING" id="53326.A0A016U489"/>
<dbReference type="GO" id="GO:0000184">
    <property type="term" value="P:nuclear-transcribed mRNA catabolic process, nonsense-mediated decay"/>
    <property type="evidence" value="ECO:0007669"/>
    <property type="project" value="InterPro"/>
</dbReference>
<dbReference type="InterPro" id="IPR044099">
    <property type="entry name" value="Dcp2_NUDIX"/>
</dbReference>
<feature type="compositionally biased region" description="Polar residues" evidence="11">
    <location>
        <begin position="199"/>
        <end position="209"/>
    </location>
</feature>
<evidence type="ECO:0000259" key="12">
    <source>
        <dbReference type="PROSITE" id="PS51462"/>
    </source>
</evidence>
<dbReference type="GO" id="GO:0030145">
    <property type="term" value="F:manganese ion binding"/>
    <property type="evidence" value="ECO:0007669"/>
    <property type="project" value="InterPro"/>
</dbReference>
<evidence type="ECO:0000256" key="3">
    <source>
        <dbReference type="ARBA" id="ARBA00005279"/>
    </source>
</evidence>
<dbReference type="InterPro" id="IPR000086">
    <property type="entry name" value="NUDIX_hydrolase_dom"/>
</dbReference>
<keyword evidence="6" id="KW-0378">Hydrolase</keyword>
<dbReference type="PANTHER" id="PTHR23114:SF17">
    <property type="entry name" value="M7GPPPN-MRNA HYDROLASE"/>
    <property type="match status" value="1"/>
</dbReference>
<protein>
    <recommendedName>
        <fullName evidence="10">mRNA-decapping enzyme 2</fullName>
    </recommendedName>
</protein>
<proteinExistence type="inferred from homology"/>
<dbReference type="InterPro" id="IPR036189">
    <property type="entry name" value="DCP2_BoxA_sf"/>
</dbReference>
<evidence type="ECO:0000256" key="7">
    <source>
        <dbReference type="ARBA" id="ARBA00022884"/>
    </source>
</evidence>
<keyword evidence="8" id="KW-0464">Manganese</keyword>
<dbReference type="CDD" id="cd03672">
    <property type="entry name" value="NUDIX_Dcp2p_Nudt20"/>
    <property type="match status" value="1"/>
</dbReference>
<comment type="subcellular location">
    <subcellularLocation>
        <location evidence="2">Cytoplasm</location>
    </subcellularLocation>
</comment>